<sequence length="126" mass="14938">MNFNLFWIVILIMLPTLSFNQEQTAIKQAPSRESVTKLNSVKHEIETDFDNAIKEYEKLIKKYPEKKDLLYNLGNLNYRNGDLESAKENYRNSIMDVYPQKEAYALYNMGNIYYDQGEYQKSVELF</sequence>
<name>A0A382ZH13_9ZZZZ</name>
<feature type="non-terminal residue" evidence="1">
    <location>
        <position position="1"/>
    </location>
</feature>
<gene>
    <name evidence="1" type="ORF">METZ01_LOCUS447557</name>
</gene>
<dbReference type="Gene3D" id="1.25.40.10">
    <property type="entry name" value="Tetratricopeptide repeat domain"/>
    <property type="match status" value="1"/>
</dbReference>
<proteinExistence type="predicted"/>
<dbReference type="Pfam" id="PF13181">
    <property type="entry name" value="TPR_8"/>
    <property type="match status" value="1"/>
</dbReference>
<dbReference type="InterPro" id="IPR019734">
    <property type="entry name" value="TPR_rpt"/>
</dbReference>
<dbReference type="InterPro" id="IPR011990">
    <property type="entry name" value="TPR-like_helical_dom_sf"/>
</dbReference>
<dbReference type="Pfam" id="PF13432">
    <property type="entry name" value="TPR_16"/>
    <property type="match status" value="1"/>
</dbReference>
<dbReference type="PROSITE" id="PS50293">
    <property type="entry name" value="TPR_REGION"/>
    <property type="match status" value="1"/>
</dbReference>
<protein>
    <submittedName>
        <fullName evidence="1">Uncharacterized protein</fullName>
    </submittedName>
</protein>
<reference evidence="1" key="1">
    <citation type="submission" date="2018-05" db="EMBL/GenBank/DDBJ databases">
        <authorList>
            <person name="Lanie J.A."/>
            <person name="Ng W.-L."/>
            <person name="Kazmierczak K.M."/>
            <person name="Andrzejewski T.M."/>
            <person name="Davidsen T.M."/>
            <person name="Wayne K.J."/>
            <person name="Tettelin H."/>
            <person name="Glass J.I."/>
            <person name="Rusch D."/>
            <person name="Podicherti R."/>
            <person name="Tsui H.-C.T."/>
            <person name="Winkler M.E."/>
        </authorList>
    </citation>
    <scope>NUCLEOTIDE SEQUENCE</scope>
</reference>
<evidence type="ECO:0000313" key="1">
    <source>
        <dbReference type="EMBL" id="SVD94703.1"/>
    </source>
</evidence>
<accession>A0A382ZH13</accession>
<organism evidence="1">
    <name type="scientific">marine metagenome</name>
    <dbReference type="NCBI Taxonomy" id="408172"/>
    <lineage>
        <taxon>unclassified sequences</taxon>
        <taxon>metagenomes</taxon>
        <taxon>ecological metagenomes</taxon>
    </lineage>
</organism>
<dbReference type="EMBL" id="UINC01183787">
    <property type="protein sequence ID" value="SVD94703.1"/>
    <property type="molecule type" value="Genomic_DNA"/>
</dbReference>
<dbReference type="AlphaFoldDB" id="A0A382ZH13"/>
<dbReference type="SUPFAM" id="SSF48452">
    <property type="entry name" value="TPR-like"/>
    <property type="match status" value="1"/>
</dbReference>
<feature type="non-terminal residue" evidence="1">
    <location>
        <position position="126"/>
    </location>
</feature>